<dbReference type="Proteomes" id="UP000677305">
    <property type="component" value="Chromosome"/>
</dbReference>
<dbReference type="KEGG" id="vgu:HYG85_13005"/>
<dbReference type="NCBIfam" id="TIGR01764">
    <property type="entry name" value="excise"/>
    <property type="match status" value="1"/>
</dbReference>
<dbReference type="SUPFAM" id="SSF46955">
    <property type="entry name" value="Putative DNA-binding domain"/>
    <property type="match status" value="1"/>
</dbReference>
<dbReference type="AlphaFoldDB" id="A0A8J8MB87"/>
<keyword evidence="3" id="KW-1185">Reference proteome</keyword>
<feature type="domain" description="Helix-turn-helix" evidence="1">
    <location>
        <begin position="5"/>
        <end position="54"/>
    </location>
</feature>
<name>A0A8J8MB87_9FIRM</name>
<protein>
    <submittedName>
        <fullName evidence="2">Helix-turn-helix domain-containing protein</fullName>
    </submittedName>
</protein>
<dbReference type="InterPro" id="IPR010093">
    <property type="entry name" value="SinI_DNA-bd"/>
</dbReference>
<dbReference type="InterPro" id="IPR009061">
    <property type="entry name" value="DNA-bd_dom_put_sf"/>
</dbReference>
<organism evidence="2 3">
    <name type="scientific">Vallitalea guaymasensis</name>
    <dbReference type="NCBI Taxonomy" id="1185412"/>
    <lineage>
        <taxon>Bacteria</taxon>
        <taxon>Bacillati</taxon>
        <taxon>Bacillota</taxon>
        <taxon>Clostridia</taxon>
        <taxon>Lachnospirales</taxon>
        <taxon>Vallitaleaceae</taxon>
        <taxon>Vallitalea</taxon>
    </lineage>
</organism>
<dbReference type="RefSeq" id="WP_212690029.1">
    <property type="nucleotide sequence ID" value="NZ_CP058561.1"/>
</dbReference>
<sequence>MEDKFYTVDQVAEMLKIHPKTVRKYVREGKLRGTKVGKQWRVTGHDLSLFMEGQENLVPENFHEVTHDYSVSDNKSNNTNEKISVSTVIDIVVKNRDELDRISNTLVAVMNSKDPEYGNSTINIQYIEKTHKLRVMLWGTIYFTETLLNCISVLTDNND</sequence>
<reference evidence="2 3" key="1">
    <citation type="submission" date="2020-07" db="EMBL/GenBank/DDBJ databases">
        <title>Vallitalea guaymasensis genome.</title>
        <authorList>
            <person name="Postec A."/>
        </authorList>
    </citation>
    <scope>NUCLEOTIDE SEQUENCE [LARGE SCALE GENOMIC DNA]</scope>
    <source>
        <strain evidence="2 3">Ra1766G1</strain>
    </source>
</reference>
<dbReference type="Gene3D" id="1.10.1660.10">
    <property type="match status" value="1"/>
</dbReference>
<accession>A0A8J8MB87</accession>
<dbReference type="EMBL" id="CP058561">
    <property type="protein sequence ID" value="QUH29774.1"/>
    <property type="molecule type" value="Genomic_DNA"/>
</dbReference>
<evidence type="ECO:0000259" key="1">
    <source>
        <dbReference type="Pfam" id="PF12728"/>
    </source>
</evidence>
<evidence type="ECO:0000313" key="3">
    <source>
        <dbReference type="Proteomes" id="UP000677305"/>
    </source>
</evidence>
<gene>
    <name evidence="2" type="ORF">HYG85_13005</name>
</gene>
<dbReference type="InterPro" id="IPR041657">
    <property type="entry name" value="HTH_17"/>
</dbReference>
<evidence type="ECO:0000313" key="2">
    <source>
        <dbReference type="EMBL" id="QUH29774.1"/>
    </source>
</evidence>
<proteinExistence type="predicted"/>
<dbReference type="GO" id="GO:0003677">
    <property type="term" value="F:DNA binding"/>
    <property type="evidence" value="ECO:0007669"/>
    <property type="project" value="InterPro"/>
</dbReference>
<dbReference type="Pfam" id="PF12728">
    <property type="entry name" value="HTH_17"/>
    <property type="match status" value="1"/>
</dbReference>